<comment type="subcellular location">
    <subcellularLocation>
        <location evidence="3">Chromosome</location>
        <location evidence="3">Centromere</location>
        <location evidence="3">Kinetochore</location>
    </subcellularLocation>
    <subcellularLocation>
        <location evidence="2">Cytoplasm</location>
        <location evidence="2">Cytoskeleton</location>
        <location evidence="2">Spindle</location>
    </subcellularLocation>
    <subcellularLocation>
        <location evidence="1">Nucleus</location>
    </subcellularLocation>
</comment>
<keyword evidence="15" id="KW-0137">Centromere</keyword>
<dbReference type="PANTHER" id="PTHR28017:SF1">
    <property type="entry name" value="DASH COMPLEX SUBUNIT DAD3"/>
    <property type="match status" value="1"/>
</dbReference>
<evidence type="ECO:0000256" key="18">
    <source>
        <dbReference type="SAM" id="MobiDB-lite"/>
    </source>
</evidence>
<dbReference type="OrthoDB" id="2443965at2759"/>
<dbReference type="GO" id="GO:0051010">
    <property type="term" value="F:microtubule plus-end binding"/>
    <property type="evidence" value="ECO:0007669"/>
    <property type="project" value="TreeGrafter"/>
</dbReference>
<keyword evidence="5" id="KW-0158">Chromosome</keyword>
<dbReference type="AlphaFoldDB" id="A0A9W4TSF3"/>
<evidence type="ECO:0000256" key="5">
    <source>
        <dbReference type="ARBA" id="ARBA00022454"/>
    </source>
</evidence>
<feature type="compositionally biased region" description="Acidic residues" evidence="18">
    <location>
        <begin position="100"/>
        <end position="117"/>
    </location>
</feature>
<dbReference type="GO" id="GO:0042729">
    <property type="term" value="C:DASH complex"/>
    <property type="evidence" value="ECO:0007669"/>
    <property type="project" value="InterPro"/>
</dbReference>
<evidence type="ECO:0000256" key="17">
    <source>
        <dbReference type="ARBA" id="ARBA00044305"/>
    </source>
</evidence>
<name>A0A9W4TSF3_9ASCO</name>
<evidence type="ECO:0000313" key="20">
    <source>
        <dbReference type="Proteomes" id="UP001152885"/>
    </source>
</evidence>
<evidence type="ECO:0000256" key="16">
    <source>
        <dbReference type="ARBA" id="ARBA00044179"/>
    </source>
</evidence>
<protein>
    <recommendedName>
        <fullName evidence="16">DASH complex subunit DAD3</fullName>
    </recommendedName>
    <alternativeName>
        <fullName evidence="17">Outer kinetochore protein DAD3</fullName>
    </alternativeName>
</protein>
<gene>
    <name evidence="19" type="ORF">CANVERA_P0253</name>
</gene>
<keyword evidence="11" id="KW-0995">Kinetochore</keyword>
<evidence type="ECO:0000256" key="12">
    <source>
        <dbReference type="ARBA" id="ARBA00023212"/>
    </source>
</evidence>
<keyword evidence="10" id="KW-0159">Chromosome partition</keyword>
<evidence type="ECO:0000256" key="13">
    <source>
        <dbReference type="ARBA" id="ARBA00023242"/>
    </source>
</evidence>
<evidence type="ECO:0000256" key="8">
    <source>
        <dbReference type="ARBA" id="ARBA00022701"/>
    </source>
</evidence>
<evidence type="ECO:0000256" key="10">
    <source>
        <dbReference type="ARBA" id="ARBA00022829"/>
    </source>
</evidence>
<evidence type="ECO:0000256" key="3">
    <source>
        <dbReference type="ARBA" id="ARBA00004629"/>
    </source>
</evidence>
<evidence type="ECO:0000256" key="14">
    <source>
        <dbReference type="ARBA" id="ARBA00023306"/>
    </source>
</evidence>
<keyword evidence="20" id="KW-1185">Reference proteome</keyword>
<keyword evidence="14" id="KW-0131">Cell cycle</keyword>
<keyword evidence="8" id="KW-0493">Microtubule</keyword>
<feature type="compositionally biased region" description="Basic and acidic residues" evidence="18">
    <location>
        <begin position="118"/>
        <end position="128"/>
    </location>
</feature>
<evidence type="ECO:0000256" key="1">
    <source>
        <dbReference type="ARBA" id="ARBA00004123"/>
    </source>
</evidence>
<evidence type="ECO:0000256" key="7">
    <source>
        <dbReference type="ARBA" id="ARBA00022618"/>
    </source>
</evidence>
<evidence type="ECO:0000256" key="11">
    <source>
        <dbReference type="ARBA" id="ARBA00022838"/>
    </source>
</evidence>
<organism evidence="19 20">
    <name type="scientific">Candida verbasci</name>
    <dbReference type="NCBI Taxonomy" id="1227364"/>
    <lineage>
        <taxon>Eukaryota</taxon>
        <taxon>Fungi</taxon>
        <taxon>Dikarya</taxon>
        <taxon>Ascomycota</taxon>
        <taxon>Saccharomycotina</taxon>
        <taxon>Pichiomycetes</taxon>
        <taxon>Debaryomycetaceae</taxon>
        <taxon>Candida/Lodderomyces clade</taxon>
        <taxon>Candida</taxon>
    </lineage>
</organism>
<evidence type="ECO:0000256" key="2">
    <source>
        <dbReference type="ARBA" id="ARBA00004186"/>
    </source>
</evidence>
<comment type="similarity">
    <text evidence="4">Belongs to the DASH complex DAD3 family.</text>
</comment>
<keyword evidence="7" id="KW-0132">Cell division</keyword>
<dbReference type="PANTHER" id="PTHR28017">
    <property type="entry name" value="DASH COMPLEX SUBUNIT DAD3"/>
    <property type="match status" value="1"/>
</dbReference>
<accession>A0A9W4TSF3</accession>
<dbReference type="EMBL" id="CANTUO010000001">
    <property type="protein sequence ID" value="CAI5755737.1"/>
    <property type="molecule type" value="Genomic_DNA"/>
</dbReference>
<dbReference type="Pfam" id="PF08656">
    <property type="entry name" value="DASH_Dad3"/>
    <property type="match status" value="1"/>
</dbReference>
<keyword evidence="9" id="KW-0498">Mitosis</keyword>
<dbReference type="GO" id="GO:0051301">
    <property type="term" value="P:cell division"/>
    <property type="evidence" value="ECO:0007669"/>
    <property type="project" value="UniProtKB-KW"/>
</dbReference>
<proteinExistence type="inferred from homology"/>
<evidence type="ECO:0000256" key="6">
    <source>
        <dbReference type="ARBA" id="ARBA00022490"/>
    </source>
</evidence>
<comment type="caution">
    <text evidence="19">The sequence shown here is derived from an EMBL/GenBank/DDBJ whole genome shotgun (WGS) entry which is preliminary data.</text>
</comment>
<keyword evidence="12" id="KW-0206">Cytoskeleton</keyword>
<keyword evidence="6" id="KW-0963">Cytoplasm</keyword>
<reference evidence="19" key="1">
    <citation type="submission" date="2022-12" db="EMBL/GenBank/DDBJ databases">
        <authorList>
            <person name="Brejova B."/>
        </authorList>
    </citation>
    <scope>NUCLEOTIDE SEQUENCE</scope>
</reference>
<evidence type="ECO:0000256" key="9">
    <source>
        <dbReference type="ARBA" id="ARBA00022776"/>
    </source>
</evidence>
<keyword evidence="13" id="KW-0539">Nucleus</keyword>
<evidence type="ECO:0000256" key="4">
    <source>
        <dbReference type="ARBA" id="ARBA00006277"/>
    </source>
</evidence>
<feature type="region of interest" description="Disordered" evidence="18">
    <location>
        <begin position="98"/>
        <end position="144"/>
    </location>
</feature>
<dbReference type="InterPro" id="IPR013965">
    <property type="entry name" value="DASH_Dad3"/>
</dbReference>
<dbReference type="GO" id="GO:0008608">
    <property type="term" value="P:attachment of spindle microtubules to kinetochore"/>
    <property type="evidence" value="ECO:0007669"/>
    <property type="project" value="InterPro"/>
</dbReference>
<dbReference type="Proteomes" id="UP001152885">
    <property type="component" value="Unassembled WGS sequence"/>
</dbReference>
<evidence type="ECO:0000256" key="15">
    <source>
        <dbReference type="ARBA" id="ARBA00023328"/>
    </source>
</evidence>
<sequence length="144" mass="16679">MNQPQDNITLINLSSIDYDRYSNKLSQLEINILKEYQSINNNLKLISKELESIIGLTNENDNNNKSTNITVENLRQIESKVGFIYTFFKSAVYTLYTEHEGDDDGRDDEEEEEEYVEEDSHIQEKSNDEDGNDNTELSDRSNIA</sequence>
<dbReference type="GO" id="GO:0005874">
    <property type="term" value="C:microtubule"/>
    <property type="evidence" value="ECO:0007669"/>
    <property type="project" value="UniProtKB-KW"/>
</dbReference>
<dbReference type="GO" id="GO:0072686">
    <property type="term" value="C:mitotic spindle"/>
    <property type="evidence" value="ECO:0007669"/>
    <property type="project" value="InterPro"/>
</dbReference>
<evidence type="ECO:0000313" key="19">
    <source>
        <dbReference type="EMBL" id="CAI5755737.1"/>
    </source>
</evidence>